<feature type="transmembrane region" description="Helical" evidence="9">
    <location>
        <begin position="314"/>
        <end position="332"/>
    </location>
</feature>
<dbReference type="EMBL" id="CALNXK010000425">
    <property type="protein sequence ID" value="CAH3185399.1"/>
    <property type="molecule type" value="Genomic_DNA"/>
</dbReference>
<dbReference type="CDD" id="cd00637">
    <property type="entry name" value="7tm_classA_rhodopsin-like"/>
    <property type="match status" value="2"/>
</dbReference>
<reference evidence="11 12" key="1">
    <citation type="submission" date="2022-05" db="EMBL/GenBank/DDBJ databases">
        <authorList>
            <consortium name="Genoscope - CEA"/>
            <person name="William W."/>
        </authorList>
    </citation>
    <scope>NUCLEOTIDE SEQUENCE [LARGE SCALE GENOMIC DNA]</scope>
</reference>
<proteinExistence type="inferred from homology"/>
<keyword evidence="4 8" id="KW-0297">G-protein coupled receptor</keyword>
<feature type="domain" description="G-protein coupled receptors family 1 profile" evidence="10">
    <location>
        <begin position="443"/>
        <end position="707"/>
    </location>
</feature>
<evidence type="ECO:0000256" key="3">
    <source>
        <dbReference type="ARBA" id="ARBA00022989"/>
    </source>
</evidence>
<organism evidence="11 12">
    <name type="scientific">Porites lobata</name>
    <dbReference type="NCBI Taxonomy" id="104759"/>
    <lineage>
        <taxon>Eukaryota</taxon>
        <taxon>Metazoa</taxon>
        <taxon>Cnidaria</taxon>
        <taxon>Anthozoa</taxon>
        <taxon>Hexacorallia</taxon>
        <taxon>Scleractinia</taxon>
        <taxon>Fungiina</taxon>
        <taxon>Poritidae</taxon>
        <taxon>Porites</taxon>
    </lineage>
</organism>
<evidence type="ECO:0000256" key="7">
    <source>
        <dbReference type="ARBA" id="ARBA00023224"/>
    </source>
</evidence>
<evidence type="ECO:0000256" key="2">
    <source>
        <dbReference type="ARBA" id="ARBA00022692"/>
    </source>
</evidence>
<feature type="domain" description="G-protein coupled receptors family 1 profile" evidence="10">
    <location>
        <begin position="23"/>
        <end position="374"/>
    </location>
</feature>
<comment type="subcellular location">
    <subcellularLocation>
        <location evidence="1">Membrane</location>
        <topology evidence="1">Multi-pass membrane protein</topology>
    </subcellularLocation>
</comment>
<feature type="transmembrane region" description="Helical" evidence="9">
    <location>
        <begin position="598"/>
        <end position="621"/>
    </location>
</feature>
<keyword evidence="3 9" id="KW-1133">Transmembrane helix</keyword>
<feature type="transmembrane region" description="Helical" evidence="9">
    <location>
        <begin position="685"/>
        <end position="710"/>
    </location>
</feature>
<evidence type="ECO:0000313" key="11">
    <source>
        <dbReference type="EMBL" id="CAH3185399.1"/>
    </source>
</evidence>
<evidence type="ECO:0000256" key="6">
    <source>
        <dbReference type="ARBA" id="ARBA00023170"/>
    </source>
</evidence>
<feature type="transmembrane region" description="Helical" evidence="9">
    <location>
        <begin position="352"/>
        <end position="377"/>
    </location>
</feature>
<evidence type="ECO:0000256" key="4">
    <source>
        <dbReference type="ARBA" id="ARBA00023040"/>
    </source>
</evidence>
<feature type="transmembrane region" description="Helical" evidence="9">
    <location>
        <begin position="647"/>
        <end position="665"/>
    </location>
</feature>
<feature type="transmembrane region" description="Helical" evidence="9">
    <location>
        <begin position="548"/>
        <end position="565"/>
    </location>
</feature>
<feature type="transmembrane region" description="Helical" evidence="9">
    <location>
        <begin position="172"/>
        <end position="193"/>
    </location>
</feature>
<dbReference type="Gene3D" id="1.20.1070.10">
    <property type="entry name" value="Rhodopsin 7-helix transmembrane proteins"/>
    <property type="match status" value="3"/>
</dbReference>
<feature type="non-terminal residue" evidence="11">
    <location>
        <position position="1"/>
    </location>
</feature>
<evidence type="ECO:0000256" key="9">
    <source>
        <dbReference type="SAM" id="Phobius"/>
    </source>
</evidence>
<dbReference type="PRINTS" id="PR00237">
    <property type="entry name" value="GPCRRHODOPSN"/>
</dbReference>
<feature type="transmembrane region" description="Helical" evidence="9">
    <location>
        <begin position="127"/>
        <end position="152"/>
    </location>
</feature>
<comment type="similarity">
    <text evidence="8">Belongs to the G-protein coupled receptor 1 family.</text>
</comment>
<dbReference type="PROSITE" id="PS50262">
    <property type="entry name" value="G_PROTEIN_RECEP_F1_2"/>
    <property type="match status" value="2"/>
</dbReference>
<comment type="caution">
    <text evidence="11">The sequence shown here is derived from an EMBL/GenBank/DDBJ whole genome shotgun (WGS) entry which is preliminary data.</text>
</comment>
<evidence type="ECO:0000259" key="10">
    <source>
        <dbReference type="PROSITE" id="PS50262"/>
    </source>
</evidence>
<feature type="transmembrane region" description="Helical" evidence="9">
    <location>
        <begin position="12"/>
        <end position="32"/>
    </location>
</feature>
<accession>A0ABN8S3G6</accession>
<dbReference type="PANTHER" id="PTHR24243">
    <property type="entry name" value="G-PROTEIN COUPLED RECEPTOR"/>
    <property type="match status" value="1"/>
</dbReference>
<dbReference type="SUPFAM" id="SSF81321">
    <property type="entry name" value="Family A G protein-coupled receptor-like"/>
    <property type="match status" value="3"/>
</dbReference>
<feature type="transmembrane region" description="Helical" evidence="9">
    <location>
        <begin position="260"/>
        <end position="286"/>
    </location>
</feature>
<protein>
    <recommendedName>
        <fullName evidence="10">G-protein coupled receptors family 1 profile domain-containing protein</fullName>
    </recommendedName>
</protein>
<dbReference type="InterPro" id="IPR017452">
    <property type="entry name" value="GPCR_Rhodpsn_7TM"/>
</dbReference>
<evidence type="ECO:0000256" key="1">
    <source>
        <dbReference type="ARBA" id="ARBA00004141"/>
    </source>
</evidence>
<feature type="transmembrane region" description="Helical" evidence="9">
    <location>
        <begin position="205"/>
        <end position="224"/>
    </location>
</feature>
<evidence type="ECO:0000256" key="8">
    <source>
        <dbReference type="RuleBase" id="RU000688"/>
    </source>
</evidence>
<dbReference type="SMART" id="SM01381">
    <property type="entry name" value="7TM_GPCR_Srsx"/>
    <property type="match status" value="1"/>
</dbReference>
<evidence type="ECO:0000313" key="12">
    <source>
        <dbReference type="Proteomes" id="UP001159405"/>
    </source>
</evidence>
<dbReference type="Proteomes" id="UP001159405">
    <property type="component" value="Unassembled WGS sequence"/>
</dbReference>
<keyword evidence="2 8" id="KW-0812">Transmembrane</keyword>
<feature type="transmembrane region" description="Helical" evidence="9">
    <location>
        <begin position="516"/>
        <end position="536"/>
    </location>
</feature>
<dbReference type="Pfam" id="PF00001">
    <property type="entry name" value="7tm_1"/>
    <property type="match status" value="2"/>
</dbReference>
<sequence length="727" mass="82330">NFTVWKIGGTVTYCLIFIVSLVANSLIVMIVYKTPNLRKPINFFIANMASSDLLYPIFWILWNLSLLQANSFVIGGPLGQALCKLLPFFSTVSITVSIQNLILIAVDRFGAVAFPLRSPLIRSKLCPFFILATWIVAAAVSSPFLFAYQLVLQSATIITKCDSTGPQALCKLVPFFGDVSFAVSIRNLILIAVDRFGAVVFPLRSPLITSKLCSFFILVTWILATDFNSPDVFTLELVEDPEGTWSVKRWKKVFEESLSFASFLLAHNILFTYIPVLLLVILYSIIFIKLKTQVHPGEQSTNNQQQQKRRNRNVLQISIAIVTVFVLCWLPFSTNHLIIEYQDSSAHFSCSFSIYFYVTYFLIHAYCAINPIICFMFSGNYLQGIKRLIKCSFVRAYVAKLTMNSTANGSSGSLSCFDQLNSTARKIGGTVTYCLIFIVSLVANSLIVMIVYKTPNLRKPINFFIANMASSDLLYARLWVPWSLSHLHSNSFLIGGQLGQALCKLVPFFRNVSTVVSIQNLILIAVDRFGAMVFLLRSRLIRSKLCPFFILATWIVNVAVNSPYLCTLELVGHPEDNRCRIQWEKVFGESSSFASFLLAYYILFIYIPVLLLVILYSIVVIKLKTQAHPGEQSANSQQQRNRRNRNVLQLSIAIATVFVFCWLPNVTNFLIRYYQDSSTLFSCSFWLYFDVTNYMVDAYCAINPVICFMFSSNYRKALKRLIKCSFL</sequence>
<keyword evidence="5 9" id="KW-0472">Membrane</keyword>
<feature type="transmembrane region" description="Helical" evidence="9">
    <location>
        <begin position="53"/>
        <end position="73"/>
    </location>
</feature>
<keyword evidence="6 8" id="KW-0675">Receptor</keyword>
<dbReference type="PANTHER" id="PTHR24243:SF208">
    <property type="entry name" value="PYROKININ-1 RECEPTOR"/>
    <property type="match status" value="1"/>
</dbReference>
<keyword evidence="12" id="KW-1185">Reference proteome</keyword>
<name>A0ABN8S3G6_9CNID</name>
<feature type="transmembrane region" description="Helical" evidence="9">
    <location>
        <begin position="431"/>
        <end position="452"/>
    </location>
</feature>
<evidence type="ECO:0000256" key="5">
    <source>
        <dbReference type="ARBA" id="ARBA00023136"/>
    </source>
</evidence>
<dbReference type="PROSITE" id="PS00237">
    <property type="entry name" value="G_PROTEIN_RECEP_F1_1"/>
    <property type="match status" value="3"/>
</dbReference>
<keyword evidence="7 8" id="KW-0807">Transducer</keyword>
<gene>
    <name evidence="11" type="ORF">PLOB_00032585</name>
</gene>
<feature type="transmembrane region" description="Helical" evidence="9">
    <location>
        <begin position="85"/>
        <end position="106"/>
    </location>
</feature>
<dbReference type="InterPro" id="IPR000276">
    <property type="entry name" value="GPCR_Rhodpsn"/>
</dbReference>